<proteinExistence type="predicted"/>
<sequence length="152" mass="17145">MSSYVVRETFFRPTTEHAREQRTLPAALYNTIRQLLHHADGASVFVPIRSMQYLAVIDAEEIIFVDALGGYAYHDGEGGRLIRLAWRPFIGRDSLCDPVSCEMVYYFSGLQAVQARLLSEIGPVLNHVKHQQATQQSPASTVRILPFKPRSI</sequence>
<dbReference type="OrthoDB" id="5296242at2"/>
<dbReference type="STRING" id="61595.SAMN05421644_12113"/>
<dbReference type="RefSeq" id="WP_091333674.1">
    <property type="nucleotide sequence ID" value="NZ_FNOW01000021.1"/>
</dbReference>
<reference evidence="2" key="1">
    <citation type="submission" date="2016-10" db="EMBL/GenBank/DDBJ databases">
        <authorList>
            <person name="Varghese N."/>
            <person name="Submissions S."/>
        </authorList>
    </citation>
    <scope>NUCLEOTIDE SEQUENCE [LARGE SCALE GENOMIC DNA]</scope>
    <source>
        <strain evidence="2">DSM 173</strain>
    </source>
</reference>
<accession>A0A1H3FXU7</accession>
<evidence type="ECO:0000313" key="1">
    <source>
        <dbReference type="EMBL" id="SDX94994.1"/>
    </source>
</evidence>
<dbReference type="AlphaFoldDB" id="A0A1H3FXU7"/>
<evidence type="ECO:0000313" key="2">
    <source>
        <dbReference type="Proteomes" id="UP000198672"/>
    </source>
</evidence>
<keyword evidence="2" id="KW-1185">Reference proteome</keyword>
<name>A0A1H3FXU7_ALLWA</name>
<gene>
    <name evidence="1" type="ORF">SAMN05421644_12113</name>
</gene>
<organism evidence="1 2">
    <name type="scientific">Allochromatium warmingii</name>
    <name type="common">Chromatium warmingii</name>
    <dbReference type="NCBI Taxonomy" id="61595"/>
    <lineage>
        <taxon>Bacteria</taxon>
        <taxon>Pseudomonadati</taxon>
        <taxon>Pseudomonadota</taxon>
        <taxon>Gammaproteobacteria</taxon>
        <taxon>Chromatiales</taxon>
        <taxon>Chromatiaceae</taxon>
        <taxon>Allochromatium</taxon>
    </lineage>
</organism>
<dbReference type="Proteomes" id="UP000198672">
    <property type="component" value="Unassembled WGS sequence"/>
</dbReference>
<dbReference type="EMBL" id="FNOW01000021">
    <property type="protein sequence ID" value="SDX94994.1"/>
    <property type="molecule type" value="Genomic_DNA"/>
</dbReference>
<protein>
    <submittedName>
        <fullName evidence="1">Uncharacterized protein</fullName>
    </submittedName>
</protein>